<accession>A0A1G6R275</accession>
<dbReference type="STRING" id="993073.AS029_15690"/>
<gene>
    <name evidence="3" type="ORF">SAMN05216418_0009</name>
</gene>
<dbReference type="OrthoDB" id="5081535at2"/>
<protein>
    <submittedName>
        <fullName evidence="3">Uncharacterized protein</fullName>
    </submittedName>
</protein>
<dbReference type="Proteomes" id="UP000183203">
    <property type="component" value="Unassembled WGS sequence"/>
</dbReference>
<dbReference type="EMBL" id="FMYG01000010">
    <property type="protein sequence ID" value="SDC98648.1"/>
    <property type="molecule type" value="Genomic_DNA"/>
</dbReference>
<keyword evidence="2" id="KW-0812">Transmembrane</keyword>
<sequence>MPDLGWLVPAAIALGAAALVTLIVVVAVRLQRRSPRARAAADRAVSDAARALLALDDALRDLDLAFEAADADEATDVPIALRRARATAHRARDRGFGDVLALEDDAGVAARRRTQAARVTQALEFQRESVASTRSQLTDWVAVHRTPQGLLAAARARRDELVAASGDPEPLIAALRARFDDVDWADAATAASAATDALAEADTALDRAAAEPTADHLLRATAAVNRAARHLRAVEDDHRVAMQAADNADAELAAARSEVEQALDVATSRPAACRPGAAERLRVAADALDDAAASASRRPREAIAVVATVREERDQLLDEAVSVRRRLEAARAALPGTLACARAALAAADARDAVPDEAGLAAPDGENRIALLLRLERARRHLAEARAATDAAAALAAARAAWAAVR</sequence>
<evidence type="ECO:0000256" key="2">
    <source>
        <dbReference type="SAM" id="Phobius"/>
    </source>
</evidence>
<dbReference type="RefSeq" id="WP_058233538.1">
    <property type="nucleotide sequence ID" value="NZ_FMYG01000010.1"/>
</dbReference>
<keyword evidence="2" id="KW-1133">Transmembrane helix</keyword>
<proteinExistence type="predicted"/>
<dbReference type="AlphaFoldDB" id="A0A1G6R275"/>
<evidence type="ECO:0000313" key="3">
    <source>
        <dbReference type="EMBL" id="SDC98648.1"/>
    </source>
</evidence>
<feature type="coiled-coil region" evidence="1">
    <location>
        <begin position="306"/>
        <end position="333"/>
    </location>
</feature>
<keyword evidence="1" id="KW-0175">Coiled coil</keyword>
<evidence type="ECO:0000313" key="4">
    <source>
        <dbReference type="Proteomes" id="UP000183203"/>
    </source>
</evidence>
<organism evidence="3 4">
    <name type="scientific">Microbacterium enclense</name>
    <dbReference type="NCBI Taxonomy" id="993073"/>
    <lineage>
        <taxon>Bacteria</taxon>
        <taxon>Bacillati</taxon>
        <taxon>Actinomycetota</taxon>
        <taxon>Actinomycetes</taxon>
        <taxon>Micrococcales</taxon>
        <taxon>Microbacteriaceae</taxon>
        <taxon>Microbacterium</taxon>
    </lineage>
</organism>
<keyword evidence="2" id="KW-0472">Membrane</keyword>
<reference evidence="3 4" key="1">
    <citation type="submission" date="2016-09" db="EMBL/GenBank/DDBJ databases">
        <authorList>
            <person name="Capua I."/>
            <person name="De Benedictis P."/>
            <person name="Joannis T."/>
            <person name="Lombin L.H."/>
            <person name="Cattoli G."/>
        </authorList>
    </citation>
    <scope>NUCLEOTIDE SEQUENCE [LARGE SCALE GENOMIC DNA]</scope>
    <source>
        <strain evidence="3 4">NIO-1002</strain>
    </source>
</reference>
<name>A0A1G6R275_9MICO</name>
<evidence type="ECO:0000256" key="1">
    <source>
        <dbReference type="SAM" id="Coils"/>
    </source>
</evidence>
<feature type="transmembrane region" description="Helical" evidence="2">
    <location>
        <begin position="6"/>
        <end position="28"/>
    </location>
</feature>